<evidence type="ECO:0000313" key="1">
    <source>
        <dbReference type="EMBL" id="KRK50137.1"/>
    </source>
</evidence>
<organism evidence="1 2">
    <name type="scientific">Companilactobacillus kimchii DSM 13961 = JCM 10707</name>
    <dbReference type="NCBI Taxonomy" id="1423765"/>
    <lineage>
        <taxon>Bacteria</taxon>
        <taxon>Bacillati</taxon>
        <taxon>Bacillota</taxon>
        <taxon>Bacilli</taxon>
        <taxon>Lactobacillales</taxon>
        <taxon>Lactobacillaceae</taxon>
        <taxon>Companilactobacillus</taxon>
        <taxon>Companilactobacillus kimchii</taxon>
    </lineage>
</organism>
<dbReference type="Proteomes" id="UP000051499">
    <property type="component" value="Unassembled WGS sequence"/>
</dbReference>
<proteinExistence type="predicted"/>
<name>A0ABR5NR21_9LACO</name>
<keyword evidence="2" id="KW-1185">Reference proteome</keyword>
<comment type="caution">
    <text evidence="1">The sequence shown here is derived from an EMBL/GenBank/DDBJ whole genome shotgun (WGS) entry which is preliminary data.</text>
</comment>
<reference evidence="1 2" key="1">
    <citation type="journal article" date="2015" name="Genome Announc.">
        <title>Expanding the biotechnology potential of lactobacilli through comparative genomics of 213 strains and associated genera.</title>
        <authorList>
            <person name="Sun Z."/>
            <person name="Harris H.M."/>
            <person name="McCann A."/>
            <person name="Guo C."/>
            <person name="Argimon S."/>
            <person name="Zhang W."/>
            <person name="Yang X."/>
            <person name="Jeffery I.B."/>
            <person name="Cooney J.C."/>
            <person name="Kagawa T.F."/>
            <person name="Liu W."/>
            <person name="Song Y."/>
            <person name="Salvetti E."/>
            <person name="Wrobel A."/>
            <person name="Rasinkangas P."/>
            <person name="Parkhill J."/>
            <person name="Rea M.C."/>
            <person name="O'Sullivan O."/>
            <person name="Ritari J."/>
            <person name="Douillard F.P."/>
            <person name="Paul Ross R."/>
            <person name="Yang R."/>
            <person name="Briner A.E."/>
            <person name="Felis G.E."/>
            <person name="de Vos W.M."/>
            <person name="Barrangou R."/>
            <person name="Klaenhammer T.R."/>
            <person name="Caufield P.W."/>
            <person name="Cui Y."/>
            <person name="Zhang H."/>
            <person name="O'Toole P.W."/>
        </authorList>
    </citation>
    <scope>NUCLEOTIDE SEQUENCE [LARGE SCALE GENOMIC DNA]</scope>
    <source>
        <strain evidence="1 2">DSM 13961</strain>
    </source>
</reference>
<sequence length="84" mass="9524">MGVLSMNIEQLKFKIINEGCGYTFTYKGEPCGMEPIVENGVFTFGAWSGDKNKDYTDIDELMTDKFYSGKSLMELIDTVELDFI</sequence>
<evidence type="ECO:0000313" key="2">
    <source>
        <dbReference type="Proteomes" id="UP000051499"/>
    </source>
</evidence>
<protein>
    <submittedName>
        <fullName evidence="1">Uncharacterized protein</fullName>
    </submittedName>
</protein>
<gene>
    <name evidence="1" type="ORF">FC97_GL001866</name>
</gene>
<accession>A0ABR5NR21</accession>
<dbReference type="EMBL" id="AZDH01000026">
    <property type="protein sequence ID" value="KRK50137.1"/>
    <property type="molecule type" value="Genomic_DNA"/>
</dbReference>